<accession>A0A1I6T744</accession>
<gene>
    <name evidence="1" type="ORF">SAMN05444586_10106</name>
</gene>
<dbReference type="AlphaFoldDB" id="A0A1I6T744"/>
<sequence>MSELNLGNALFEGFNDQNGLMICGYEWGWSKEDQAKEPEEASIDYSIQCTFSNKALRYGEQAKQWRYDKAIRKWFSLWGHPLNENDLGTDFDKSIVQTNWAYSCNNNISDYSRFLEQDQIDNFITHIEQLRPKVIIFMGRNLIDLLRNEKVWDRFTSIAGQQIEPLLTVQKTEYDGTRFKVFFNNFENCKVVCLPHPSSSRGLSDEYIKLFKPEMNAVLSQFKQEKGID</sequence>
<keyword evidence="2" id="KW-1185">Reference proteome</keyword>
<dbReference type="Proteomes" id="UP000182827">
    <property type="component" value="Unassembled WGS sequence"/>
</dbReference>
<evidence type="ECO:0008006" key="3">
    <source>
        <dbReference type="Google" id="ProtNLM"/>
    </source>
</evidence>
<protein>
    <recommendedName>
        <fullName evidence="3">Uracil DNA glycosylase superfamily protein</fullName>
    </recommendedName>
</protein>
<proteinExistence type="predicted"/>
<evidence type="ECO:0000313" key="1">
    <source>
        <dbReference type="EMBL" id="SFS85039.1"/>
    </source>
</evidence>
<reference evidence="2" key="1">
    <citation type="submission" date="2016-10" db="EMBL/GenBank/DDBJ databases">
        <authorList>
            <person name="Varghese N."/>
            <person name="Submissions S."/>
        </authorList>
    </citation>
    <scope>NUCLEOTIDE SEQUENCE [LARGE SCALE GENOMIC DNA]</scope>
    <source>
        <strain evidence="2">ANC 5076</strain>
    </source>
</reference>
<name>A0A1I6T744_9GAMM</name>
<evidence type="ECO:0000313" key="2">
    <source>
        <dbReference type="Proteomes" id="UP000182827"/>
    </source>
</evidence>
<dbReference type="EMBL" id="FOZU01000010">
    <property type="protein sequence ID" value="SFS85039.1"/>
    <property type="molecule type" value="Genomic_DNA"/>
</dbReference>
<organism evidence="1 2">
    <name type="scientific">Acinetobacter bohemicus</name>
    <dbReference type="NCBI Taxonomy" id="1435036"/>
    <lineage>
        <taxon>Bacteria</taxon>
        <taxon>Pseudomonadati</taxon>
        <taxon>Pseudomonadota</taxon>
        <taxon>Gammaproteobacteria</taxon>
        <taxon>Moraxellales</taxon>
        <taxon>Moraxellaceae</taxon>
        <taxon>Acinetobacter</taxon>
    </lineage>
</organism>
<dbReference type="RefSeq" id="WP_074945853.1">
    <property type="nucleotide sequence ID" value="NZ_FOZU01000010.1"/>
</dbReference>